<gene>
    <name evidence="2" type="ORF">E2C01_101775</name>
</gene>
<proteinExistence type="predicted"/>
<feature type="region of interest" description="Disordered" evidence="1">
    <location>
        <begin position="1"/>
        <end position="53"/>
    </location>
</feature>
<keyword evidence="3" id="KW-1185">Reference proteome</keyword>
<accession>A0A5B7KKW9</accession>
<dbReference type="AlphaFoldDB" id="A0A5B7KKW9"/>
<organism evidence="2 3">
    <name type="scientific">Portunus trituberculatus</name>
    <name type="common">Swimming crab</name>
    <name type="synonym">Neptunus trituberculatus</name>
    <dbReference type="NCBI Taxonomy" id="210409"/>
    <lineage>
        <taxon>Eukaryota</taxon>
        <taxon>Metazoa</taxon>
        <taxon>Ecdysozoa</taxon>
        <taxon>Arthropoda</taxon>
        <taxon>Crustacea</taxon>
        <taxon>Multicrustacea</taxon>
        <taxon>Malacostraca</taxon>
        <taxon>Eumalacostraca</taxon>
        <taxon>Eucarida</taxon>
        <taxon>Decapoda</taxon>
        <taxon>Pleocyemata</taxon>
        <taxon>Brachyura</taxon>
        <taxon>Eubrachyura</taxon>
        <taxon>Portunoidea</taxon>
        <taxon>Portunidae</taxon>
        <taxon>Portuninae</taxon>
        <taxon>Portunus</taxon>
    </lineage>
</organism>
<evidence type="ECO:0000313" key="3">
    <source>
        <dbReference type="Proteomes" id="UP000324222"/>
    </source>
</evidence>
<comment type="caution">
    <text evidence="2">The sequence shown here is derived from an EMBL/GenBank/DDBJ whole genome shotgun (WGS) entry which is preliminary data.</text>
</comment>
<dbReference type="EMBL" id="VSRR010148860">
    <property type="protein sequence ID" value="MPD05998.1"/>
    <property type="molecule type" value="Genomic_DNA"/>
</dbReference>
<name>A0A5B7KKW9_PORTR</name>
<sequence>MERPSPHQPPAAWRLGAGWGNGGGREGGETFPGGAQSAHRPATPLNTTPPHPSLGEFTFHLLLFPI</sequence>
<evidence type="ECO:0000256" key="1">
    <source>
        <dbReference type="SAM" id="MobiDB-lite"/>
    </source>
</evidence>
<reference evidence="2 3" key="1">
    <citation type="submission" date="2019-05" db="EMBL/GenBank/DDBJ databases">
        <title>Another draft genome of Portunus trituberculatus and its Hox gene families provides insights of decapod evolution.</title>
        <authorList>
            <person name="Jeong J.-H."/>
            <person name="Song I."/>
            <person name="Kim S."/>
            <person name="Choi T."/>
            <person name="Kim D."/>
            <person name="Ryu S."/>
            <person name="Kim W."/>
        </authorList>
    </citation>
    <scope>NUCLEOTIDE SEQUENCE [LARGE SCALE GENOMIC DNA]</scope>
    <source>
        <tissue evidence="2">Muscle</tissue>
    </source>
</reference>
<dbReference type="Proteomes" id="UP000324222">
    <property type="component" value="Unassembled WGS sequence"/>
</dbReference>
<evidence type="ECO:0000313" key="2">
    <source>
        <dbReference type="EMBL" id="MPD05998.1"/>
    </source>
</evidence>
<protein>
    <submittedName>
        <fullName evidence="2">Uncharacterized protein</fullName>
    </submittedName>
</protein>